<dbReference type="SUPFAM" id="SSF56214">
    <property type="entry name" value="4'-phosphopantetheinyl transferase"/>
    <property type="match status" value="2"/>
</dbReference>
<keyword evidence="1" id="KW-0808">Transferase</keyword>
<feature type="domain" description="4'-phosphopantetheinyl transferase" evidence="2">
    <location>
        <begin position="116"/>
        <end position="170"/>
    </location>
</feature>
<dbReference type="Proteomes" id="UP000239388">
    <property type="component" value="Unassembled WGS sequence"/>
</dbReference>
<accession>A0A2S8G0X5</accession>
<dbReference type="OrthoDB" id="211177at2"/>
<evidence type="ECO:0000313" key="4">
    <source>
        <dbReference type="Proteomes" id="UP000239388"/>
    </source>
</evidence>
<name>A0A2S8G0X5_9BACT</name>
<reference evidence="3 4" key="1">
    <citation type="submission" date="2018-02" db="EMBL/GenBank/DDBJ databases">
        <title>Comparative genomes isolates from brazilian mangrove.</title>
        <authorList>
            <person name="Araujo J.E."/>
            <person name="Taketani R.G."/>
            <person name="Silva M.C.P."/>
            <person name="Loureco M.V."/>
            <person name="Andreote F.D."/>
        </authorList>
    </citation>
    <scope>NUCLEOTIDE SEQUENCE [LARGE SCALE GENOMIC DNA]</scope>
    <source>
        <strain evidence="3 4">NAP PRIS-MGV</strain>
    </source>
</reference>
<comment type="caution">
    <text evidence="3">The sequence shown here is derived from an EMBL/GenBank/DDBJ whole genome shotgun (WGS) entry which is preliminary data.</text>
</comment>
<organism evidence="3 4">
    <name type="scientific">Blastopirellula marina</name>
    <dbReference type="NCBI Taxonomy" id="124"/>
    <lineage>
        <taxon>Bacteria</taxon>
        <taxon>Pseudomonadati</taxon>
        <taxon>Planctomycetota</taxon>
        <taxon>Planctomycetia</taxon>
        <taxon>Pirellulales</taxon>
        <taxon>Pirellulaceae</taxon>
        <taxon>Blastopirellula</taxon>
    </lineage>
</organism>
<dbReference type="Gene3D" id="3.90.470.20">
    <property type="entry name" value="4'-phosphopantetheinyl transferase domain"/>
    <property type="match status" value="2"/>
</dbReference>
<proteinExistence type="predicted"/>
<gene>
    <name evidence="3" type="ORF">C5Y98_08420</name>
</gene>
<dbReference type="AlphaFoldDB" id="A0A2S8G0X5"/>
<dbReference type="EMBL" id="PUIB01000011">
    <property type="protein sequence ID" value="PQO38098.1"/>
    <property type="molecule type" value="Genomic_DNA"/>
</dbReference>
<dbReference type="InterPro" id="IPR037143">
    <property type="entry name" value="4-PPantetheinyl_Trfase_dom_sf"/>
</dbReference>
<evidence type="ECO:0000313" key="3">
    <source>
        <dbReference type="EMBL" id="PQO38098.1"/>
    </source>
</evidence>
<dbReference type="GO" id="GO:0000287">
    <property type="term" value="F:magnesium ion binding"/>
    <property type="evidence" value="ECO:0007669"/>
    <property type="project" value="InterPro"/>
</dbReference>
<evidence type="ECO:0000256" key="1">
    <source>
        <dbReference type="ARBA" id="ARBA00022679"/>
    </source>
</evidence>
<evidence type="ECO:0000259" key="2">
    <source>
        <dbReference type="Pfam" id="PF01648"/>
    </source>
</evidence>
<dbReference type="GO" id="GO:0008897">
    <property type="term" value="F:holo-[acyl-carrier-protein] synthase activity"/>
    <property type="evidence" value="ECO:0007669"/>
    <property type="project" value="InterPro"/>
</dbReference>
<protein>
    <recommendedName>
        <fullName evidence="2">4'-phosphopantetheinyl transferase domain-containing protein</fullName>
    </recommendedName>
</protein>
<dbReference type="InterPro" id="IPR008278">
    <property type="entry name" value="4-PPantetheinyl_Trfase_dom"/>
</dbReference>
<dbReference type="Pfam" id="PF01648">
    <property type="entry name" value="ACPS"/>
    <property type="match status" value="1"/>
</dbReference>
<dbReference type="RefSeq" id="WP_105353242.1">
    <property type="nucleotide sequence ID" value="NZ_PUIB01000011.1"/>
</dbReference>
<sequence>MTRNQSRLIHYVADARRLPLPNNAHWLTSSELAELHFWSDPSRRQQWLAGRWIAKRLVARSLGESQLARVEILSRDTAGLGMQPRITLDGISQKSHLSISHAGHAILVGWSQGKTRIGVDLAVDVPQDETFLAAWFSPAERNWIAKQPAERASIVWGLKEAVFKACNNHEKWNPAAVTIDSPGCNAIQATLRGKPLPPLATWIRPTERGMATVVWQTDDNTEVALCS</sequence>